<keyword evidence="1" id="KW-0472">Membrane</keyword>
<sequence length="259" mass="29638">MAPEYVPLASFANIPSAVQFDANEDFQKQTHQQKLDKPFLGFKKRSYVTTSVKMDTMRERELLKTLLVDKSSSFSNSTIPDCICYRDLASLTDEDLQLFGFKPEQHRAEMLQIFAEMGNQDPSYDYLCNSEMAKEYNSQIIGKATEHTMALCSSFENANSRMKMMPVEDLVVGDKRYASRFALETLEQMSKDLKKIEKTVNELQKIDDNQANGGTKKKKLKFVTCAYYAAMALGLSCAWFWWWSKHNGSARLDRISLST</sequence>
<dbReference type="GO" id="GO:0032473">
    <property type="term" value="C:cytoplasmic side of mitochondrial outer membrane"/>
    <property type="evidence" value="ECO:0007669"/>
    <property type="project" value="EnsemblMetazoa"/>
</dbReference>
<dbReference type="HOGENOM" id="CLU_1024056_0_0_1"/>
<reference evidence="2 3" key="1">
    <citation type="journal article" date="2007" name="Nature">
        <title>Evolution of genes and genomes on the Drosophila phylogeny.</title>
        <authorList>
            <consortium name="Drosophila 12 Genomes Consortium"/>
            <person name="Clark A.G."/>
            <person name="Eisen M.B."/>
            <person name="Smith D.R."/>
            <person name="Bergman C.M."/>
            <person name="Oliver B."/>
            <person name="Markow T.A."/>
            <person name="Kaufman T.C."/>
            <person name="Kellis M."/>
            <person name="Gelbart W."/>
            <person name="Iyer V.N."/>
            <person name="Pollard D.A."/>
            <person name="Sackton T.B."/>
            <person name="Larracuente A.M."/>
            <person name="Singh N.D."/>
            <person name="Abad J.P."/>
            <person name="Abt D.N."/>
            <person name="Adryan B."/>
            <person name="Aguade M."/>
            <person name="Akashi H."/>
            <person name="Anderson W.W."/>
            <person name="Aquadro C.F."/>
            <person name="Ardell D.H."/>
            <person name="Arguello R."/>
            <person name="Artieri C.G."/>
            <person name="Barbash D.A."/>
            <person name="Barker D."/>
            <person name="Barsanti P."/>
            <person name="Batterham P."/>
            <person name="Batzoglou S."/>
            <person name="Begun D."/>
            <person name="Bhutkar A."/>
            <person name="Blanco E."/>
            <person name="Bosak S.A."/>
            <person name="Bradley R.K."/>
            <person name="Brand A.D."/>
            <person name="Brent M.R."/>
            <person name="Brooks A.N."/>
            <person name="Brown R.H."/>
            <person name="Butlin R.K."/>
            <person name="Caggese C."/>
            <person name="Calvi B.R."/>
            <person name="Bernardo de Carvalho A."/>
            <person name="Caspi A."/>
            <person name="Castrezana S."/>
            <person name="Celniker S.E."/>
            <person name="Chang J.L."/>
            <person name="Chapple C."/>
            <person name="Chatterji S."/>
            <person name="Chinwalla A."/>
            <person name="Civetta A."/>
            <person name="Clifton S.W."/>
            <person name="Comeron J.M."/>
            <person name="Costello J.C."/>
            <person name="Coyne J.A."/>
            <person name="Daub J."/>
            <person name="David R.G."/>
            <person name="Delcher A.L."/>
            <person name="Delehaunty K."/>
            <person name="Do C.B."/>
            <person name="Ebling H."/>
            <person name="Edwards K."/>
            <person name="Eickbush T."/>
            <person name="Evans J.D."/>
            <person name="Filipski A."/>
            <person name="Findeiss S."/>
            <person name="Freyhult E."/>
            <person name="Fulton L."/>
            <person name="Fulton R."/>
            <person name="Garcia A.C."/>
            <person name="Gardiner A."/>
            <person name="Garfield D.A."/>
            <person name="Garvin B.E."/>
            <person name="Gibson G."/>
            <person name="Gilbert D."/>
            <person name="Gnerre S."/>
            <person name="Godfrey J."/>
            <person name="Good R."/>
            <person name="Gotea V."/>
            <person name="Gravely B."/>
            <person name="Greenberg A.J."/>
            <person name="Griffiths-Jones S."/>
            <person name="Gross S."/>
            <person name="Guigo R."/>
            <person name="Gustafson E.A."/>
            <person name="Haerty W."/>
            <person name="Hahn M.W."/>
            <person name="Halligan D.L."/>
            <person name="Halpern A.L."/>
            <person name="Halter G.M."/>
            <person name="Han M.V."/>
            <person name="Heger A."/>
            <person name="Hillier L."/>
            <person name="Hinrichs A.S."/>
            <person name="Holmes I."/>
            <person name="Hoskins R.A."/>
            <person name="Hubisz M.J."/>
            <person name="Hultmark D."/>
            <person name="Huntley M.A."/>
            <person name="Jaffe D.B."/>
            <person name="Jagadeeshan S."/>
            <person name="Jeck W.R."/>
            <person name="Johnson J."/>
            <person name="Jones C.D."/>
            <person name="Jordan W.C."/>
            <person name="Karpen G.H."/>
            <person name="Kataoka E."/>
            <person name="Keightley P.D."/>
            <person name="Kheradpour P."/>
            <person name="Kirkness E.F."/>
            <person name="Koerich L.B."/>
            <person name="Kristiansen K."/>
            <person name="Kudrna D."/>
            <person name="Kulathinal R.J."/>
            <person name="Kumar S."/>
            <person name="Kwok R."/>
            <person name="Lander E."/>
            <person name="Langley C.H."/>
            <person name="Lapoint R."/>
            <person name="Lazzaro B.P."/>
            <person name="Lee S.J."/>
            <person name="Levesque L."/>
            <person name="Li R."/>
            <person name="Lin C.F."/>
            <person name="Lin M.F."/>
            <person name="Lindblad-Toh K."/>
            <person name="Llopart A."/>
            <person name="Long M."/>
            <person name="Low L."/>
            <person name="Lozovsky E."/>
            <person name="Lu J."/>
            <person name="Luo M."/>
            <person name="Machado C.A."/>
            <person name="Makalowski W."/>
            <person name="Marzo M."/>
            <person name="Matsuda M."/>
            <person name="Matzkin L."/>
            <person name="McAllister B."/>
            <person name="McBride C.S."/>
            <person name="McKernan B."/>
            <person name="McKernan K."/>
            <person name="Mendez-Lago M."/>
            <person name="Minx P."/>
            <person name="Mollenhauer M.U."/>
            <person name="Montooth K."/>
            <person name="Mount S.M."/>
            <person name="Mu X."/>
            <person name="Myers E."/>
            <person name="Negre B."/>
            <person name="Newfeld S."/>
            <person name="Nielsen R."/>
            <person name="Noor M.A."/>
            <person name="O'Grady P."/>
            <person name="Pachter L."/>
            <person name="Papaceit M."/>
            <person name="Parisi M.J."/>
            <person name="Parisi M."/>
            <person name="Parts L."/>
            <person name="Pedersen J.S."/>
            <person name="Pesole G."/>
            <person name="Phillippy A.M."/>
            <person name="Ponting C.P."/>
            <person name="Pop M."/>
            <person name="Porcelli D."/>
            <person name="Powell J.R."/>
            <person name="Prohaska S."/>
            <person name="Pruitt K."/>
            <person name="Puig M."/>
            <person name="Quesneville H."/>
            <person name="Ram K.R."/>
            <person name="Rand D."/>
            <person name="Rasmussen M.D."/>
            <person name="Reed L.K."/>
            <person name="Reenan R."/>
            <person name="Reily A."/>
            <person name="Remington K.A."/>
            <person name="Rieger T.T."/>
            <person name="Ritchie M.G."/>
            <person name="Robin C."/>
            <person name="Rogers Y.H."/>
            <person name="Rohde C."/>
            <person name="Rozas J."/>
            <person name="Rubenfield M.J."/>
            <person name="Ruiz A."/>
            <person name="Russo S."/>
            <person name="Salzberg S.L."/>
            <person name="Sanchez-Gracia A."/>
            <person name="Saranga D.J."/>
            <person name="Sato H."/>
            <person name="Schaeffer S.W."/>
            <person name="Schatz M.C."/>
            <person name="Schlenke T."/>
            <person name="Schwartz R."/>
            <person name="Segarra C."/>
            <person name="Singh R.S."/>
            <person name="Sirot L."/>
            <person name="Sirota M."/>
            <person name="Sisneros N.B."/>
            <person name="Smith C.D."/>
            <person name="Smith T.F."/>
            <person name="Spieth J."/>
            <person name="Stage D.E."/>
            <person name="Stark A."/>
            <person name="Stephan W."/>
            <person name="Strausberg R.L."/>
            <person name="Strempel S."/>
            <person name="Sturgill D."/>
            <person name="Sutton G."/>
            <person name="Sutton G.G."/>
            <person name="Tao W."/>
            <person name="Teichmann S."/>
            <person name="Tobari Y.N."/>
            <person name="Tomimura Y."/>
            <person name="Tsolas J.M."/>
            <person name="Valente V.L."/>
            <person name="Venter E."/>
            <person name="Venter J.C."/>
            <person name="Vicario S."/>
            <person name="Vieira F.G."/>
            <person name="Vilella A.J."/>
            <person name="Villasante A."/>
            <person name="Walenz B."/>
            <person name="Wang J."/>
            <person name="Wasserman M."/>
            <person name="Watts T."/>
            <person name="Wilson D."/>
            <person name="Wilson R.K."/>
            <person name="Wing R.A."/>
            <person name="Wolfner M.F."/>
            <person name="Wong A."/>
            <person name="Wong G.K."/>
            <person name="Wu C.I."/>
            <person name="Wu G."/>
            <person name="Yamamoto D."/>
            <person name="Yang H.P."/>
            <person name="Yang S.P."/>
            <person name="Yorke J.A."/>
            <person name="Yoshida K."/>
            <person name="Zdobnov E."/>
            <person name="Zhang P."/>
            <person name="Zhang Y."/>
            <person name="Zimin A.V."/>
            <person name="Baldwin J."/>
            <person name="Abdouelleil A."/>
            <person name="Abdulkadir J."/>
            <person name="Abebe A."/>
            <person name="Abera B."/>
            <person name="Abreu J."/>
            <person name="Acer S.C."/>
            <person name="Aftuck L."/>
            <person name="Alexander A."/>
            <person name="An P."/>
            <person name="Anderson E."/>
            <person name="Anderson S."/>
            <person name="Arachi H."/>
            <person name="Azer M."/>
            <person name="Bachantsang P."/>
            <person name="Barry A."/>
            <person name="Bayul T."/>
            <person name="Berlin A."/>
            <person name="Bessette D."/>
            <person name="Bloom T."/>
            <person name="Blye J."/>
            <person name="Boguslavskiy L."/>
            <person name="Bonnet C."/>
            <person name="Boukhgalter B."/>
            <person name="Bourzgui I."/>
            <person name="Brown A."/>
            <person name="Cahill P."/>
            <person name="Channer S."/>
            <person name="Cheshatsang Y."/>
            <person name="Chuda L."/>
            <person name="Citroen M."/>
            <person name="Collymore A."/>
            <person name="Cooke P."/>
            <person name="Costello M."/>
            <person name="D'Aco K."/>
            <person name="Daza R."/>
            <person name="De Haan G."/>
            <person name="DeGray S."/>
            <person name="DeMaso C."/>
            <person name="Dhargay N."/>
            <person name="Dooley K."/>
            <person name="Dooley E."/>
            <person name="Doricent M."/>
            <person name="Dorje P."/>
            <person name="Dorjee K."/>
            <person name="Dupes A."/>
            <person name="Elong R."/>
            <person name="Falk J."/>
            <person name="Farina A."/>
            <person name="Faro S."/>
            <person name="Ferguson D."/>
            <person name="Fisher S."/>
            <person name="Foley C.D."/>
            <person name="Franke A."/>
            <person name="Friedrich D."/>
            <person name="Gadbois L."/>
            <person name="Gearin G."/>
            <person name="Gearin C.R."/>
            <person name="Giannoukos G."/>
            <person name="Goode T."/>
            <person name="Graham J."/>
            <person name="Grandbois E."/>
            <person name="Grewal S."/>
            <person name="Gyaltsen K."/>
            <person name="Hafez N."/>
            <person name="Hagos B."/>
            <person name="Hall J."/>
            <person name="Henson C."/>
            <person name="Hollinger A."/>
            <person name="Honan T."/>
            <person name="Huard M.D."/>
            <person name="Hughes L."/>
            <person name="Hurhula B."/>
            <person name="Husby M.E."/>
            <person name="Kamat A."/>
            <person name="Kanga B."/>
            <person name="Kashin S."/>
            <person name="Khazanovich D."/>
            <person name="Kisner P."/>
            <person name="Lance K."/>
            <person name="Lara M."/>
            <person name="Lee W."/>
            <person name="Lennon N."/>
            <person name="Letendre F."/>
            <person name="LeVine R."/>
            <person name="Lipovsky A."/>
            <person name="Liu X."/>
            <person name="Liu J."/>
            <person name="Liu S."/>
            <person name="Lokyitsang T."/>
            <person name="Lokyitsang Y."/>
            <person name="Lubonja R."/>
            <person name="Lui A."/>
            <person name="MacDonald P."/>
            <person name="Magnisalis V."/>
            <person name="Maru K."/>
            <person name="Matthews C."/>
            <person name="McCusker W."/>
            <person name="McDonough S."/>
            <person name="Mehta T."/>
            <person name="Meldrim J."/>
            <person name="Meneus L."/>
            <person name="Mihai O."/>
            <person name="Mihalev A."/>
            <person name="Mihova T."/>
            <person name="Mittelman R."/>
            <person name="Mlenga V."/>
            <person name="Montmayeur A."/>
            <person name="Mulrain L."/>
            <person name="Navidi A."/>
            <person name="Naylor J."/>
            <person name="Negash T."/>
            <person name="Nguyen T."/>
            <person name="Nguyen N."/>
            <person name="Nicol R."/>
            <person name="Norbu C."/>
            <person name="Norbu N."/>
            <person name="Novod N."/>
            <person name="O'Neill B."/>
            <person name="Osman S."/>
            <person name="Markiewicz E."/>
            <person name="Oyono O.L."/>
            <person name="Patti C."/>
            <person name="Phunkhang P."/>
            <person name="Pierre F."/>
            <person name="Priest M."/>
            <person name="Raghuraman S."/>
            <person name="Rege F."/>
            <person name="Reyes R."/>
            <person name="Rise C."/>
            <person name="Rogov P."/>
            <person name="Ross K."/>
            <person name="Ryan E."/>
            <person name="Settipalli S."/>
            <person name="Shea T."/>
            <person name="Sherpa N."/>
            <person name="Shi L."/>
            <person name="Shih D."/>
            <person name="Sparrow T."/>
            <person name="Spaulding J."/>
            <person name="Stalker J."/>
            <person name="Stange-Thomann N."/>
            <person name="Stavropoulos S."/>
            <person name="Stone C."/>
            <person name="Strader C."/>
            <person name="Tesfaye S."/>
            <person name="Thomson T."/>
            <person name="Thoulutsang Y."/>
            <person name="Thoulutsang D."/>
            <person name="Topham K."/>
            <person name="Topping I."/>
            <person name="Tsamla T."/>
            <person name="Vassiliev H."/>
            <person name="Vo A."/>
            <person name="Wangchuk T."/>
            <person name="Wangdi T."/>
            <person name="Weiand M."/>
            <person name="Wilkinson J."/>
            <person name="Wilson A."/>
            <person name="Yadav S."/>
            <person name="Young G."/>
            <person name="Yu Q."/>
            <person name="Zembek L."/>
            <person name="Zhong D."/>
            <person name="Zimmer A."/>
            <person name="Zwirko Z."/>
            <person name="Jaffe D.B."/>
            <person name="Alvarez P."/>
            <person name="Brockman W."/>
            <person name="Butler J."/>
            <person name="Chin C."/>
            <person name="Gnerre S."/>
            <person name="Grabherr M."/>
            <person name="Kleber M."/>
            <person name="Mauceli E."/>
            <person name="MacCallum I."/>
        </authorList>
    </citation>
    <scope>NUCLEOTIDE SEQUENCE [LARGE SCALE GENOMIC DNA]</scope>
    <source>
        <strain evidence="3">MSH-3 / Tucson 14011-0111.49</strain>
    </source>
</reference>
<dbReference type="eggNOG" id="ENOG502T9I8">
    <property type="taxonomic scope" value="Eukaryota"/>
</dbReference>
<dbReference type="PhylomeDB" id="B4G958"/>
<name>B4G958_DROPE</name>
<evidence type="ECO:0000313" key="2">
    <source>
        <dbReference type="EMBL" id="EDW28888.1"/>
    </source>
</evidence>
<dbReference type="AlphaFoldDB" id="B4G958"/>
<accession>B4G958</accession>
<feature type="transmembrane region" description="Helical" evidence="1">
    <location>
        <begin position="225"/>
        <end position="243"/>
    </location>
</feature>
<dbReference type="OrthoDB" id="7732618at2759"/>
<evidence type="ECO:0000313" key="3">
    <source>
        <dbReference type="Proteomes" id="UP000008744"/>
    </source>
</evidence>
<keyword evidence="1" id="KW-0812">Transmembrane</keyword>
<dbReference type="OMA" id="KMPNQDP"/>
<evidence type="ECO:0000256" key="1">
    <source>
        <dbReference type="SAM" id="Phobius"/>
    </source>
</evidence>
<dbReference type="Proteomes" id="UP000008744">
    <property type="component" value="Unassembled WGS sequence"/>
</dbReference>
<dbReference type="STRING" id="7234.B4G958"/>
<dbReference type="EMBL" id="CH479180">
    <property type="protein sequence ID" value="EDW28888.1"/>
    <property type="molecule type" value="Genomic_DNA"/>
</dbReference>
<organism evidence="3">
    <name type="scientific">Drosophila persimilis</name>
    <name type="common">Fruit fly</name>
    <dbReference type="NCBI Taxonomy" id="7234"/>
    <lineage>
        <taxon>Eukaryota</taxon>
        <taxon>Metazoa</taxon>
        <taxon>Ecdysozoa</taxon>
        <taxon>Arthropoda</taxon>
        <taxon>Hexapoda</taxon>
        <taxon>Insecta</taxon>
        <taxon>Pterygota</taxon>
        <taxon>Neoptera</taxon>
        <taxon>Endopterygota</taxon>
        <taxon>Diptera</taxon>
        <taxon>Brachycera</taxon>
        <taxon>Muscomorpha</taxon>
        <taxon>Ephydroidea</taxon>
        <taxon>Drosophilidae</taxon>
        <taxon>Drosophila</taxon>
        <taxon>Sophophora</taxon>
    </lineage>
</organism>
<dbReference type="KEGG" id="dpe:6589161"/>
<gene>
    <name evidence="2" type="primary">Dper\GL19415</name>
    <name evidence="2" type="ORF">Dper_GL19415</name>
</gene>
<protein>
    <submittedName>
        <fullName evidence="2">GL19415</fullName>
    </submittedName>
</protein>
<keyword evidence="1" id="KW-1133">Transmembrane helix</keyword>
<keyword evidence="3" id="KW-1185">Reference proteome</keyword>
<proteinExistence type="predicted"/>
<dbReference type="GO" id="GO:0140990">
    <property type="term" value="P:primary piRNA processing"/>
    <property type="evidence" value="ECO:0007669"/>
    <property type="project" value="EnsemblMetazoa"/>
</dbReference>